<sequence length="49" mass="5804">MDYIRIFYPYSCKNMAKVLLIKNKVFGDDDGGPSLVTIREDAHDRRRER</sequence>
<gene>
    <name evidence="1" type="ORF">GCM10025751_52180</name>
</gene>
<evidence type="ECO:0000313" key="1">
    <source>
        <dbReference type="EMBL" id="GAA5063564.1"/>
    </source>
</evidence>
<dbReference type="EMBL" id="BAABKX010000026">
    <property type="protein sequence ID" value="GAA5063564.1"/>
    <property type="molecule type" value="Genomic_DNA"/>
</dbReference>
<evidence type="ECO:0000313" key="2">
    <source>
        <dbReference type="Proteomes" id="UP001501729"/>
    </source>
</evidence>
<proteinExistence type="predicted"/>
<protein>
    <submittedName>
        <fullName evidence="1">Uncharacterized protein</fullName>
    </submittedName>
</protein>
<organism evidence="1 2">
    <name type="scientific">Haladaptatus pallidirubidus</name>
    <dbReference type="NCBI Taxonomy" id="1008152"/>
    <lineage>
        <taxon>Archaea</taxon>
        <taxon>Methanobacteriati</taxon>
        <taxon>Methanobacteriota</taxon>
        <taxon>Stenosarchaea group</taxon>
        <taxon>Halobacteria</taxon>
        <taxon>Halobacteriales</taxon>
        <taxon>Haladaptataceae</taxon>
        <taxon>Haladaptatus</taxon>
    </lineage>
</organism>
<dbReference type="AlphaFoldDB" id="A0AAV3UQV9"/>
<name>A0AAV3UQV9_9EURY</name>
<accession>A0AAV3UQV9</accession>
<reference evidence="1 2" key="1">
    <citation type="journal article" date="2019" name="Int. J. Syst. Evol. Microbiol.">
        <title>The Global Catalogue of Microorganisms (GCM) 10K type strain sequencing project: providing services to taxonomists for standard genome sequencing and annotation.</title>
        <authorList>
            <consortium name="The Broad Institute Genomics Platform"/>
            <consortium name="The Broad Institute Genome Sequencing Center for Infectious Disease"/>
            <person name="Wu L."/>
            <person name="Ma J."/>
        </authorList>
    </citation>
    <scope>NUCLEOTIDE SEQUENCE [LARGE SCALE GENOMIC DNA]</scope>
    <source>
        <strain evidence="1 2">JCM 17504</strain>
    </source>
</reference>
<comment type="caution">
    <text evidence="1">The sequence shown here is derived from an EMBL/GenBank/DDBJ whole genome shotgun (WGS) entry which is preliminary data.</text>
</comment>
<dbReference type="Proteomes" id="UP001501729">
    <property type="component" value="Unassembled WGS sequence"/>
</dbReference>
<keyword evidence="2" id="KW-1185">Reference proteome</keyword>